<dbReference type="Proteomes" id="UP000046947">
    <property type="component" value="Unassembled WGS sequence"/>
</dbReference>
<proteinExistence type="predicted"/>
<dbReference type="Proteomes" id="UP000046680">
    <property type="component" value="Unassembled WGS sequence"/>
</dbReference>
<protein>
    <submittedName>
        <fullName evidence="2">Uncharacterized protein</fullName>
    </submittedName>
</protein>
<reference evidence="3" key="1">
    <citation type="submission" date="2015-03" db="EMBL/GenBank/DDBJ databases">
        <authorList>
            <consortium name="Pathogen Informatics"/>
            <person name="Murphy D."/>
        </authorList>
    </citation>
    <scope>NUCLEOTIDE SEQUENCE</scope>
    <source>
        <strain evidence="3">N09902308</strain>
    </source>
</reference>
<accession>A0A654TXG4</accession>
<reference evidence="4 5" key="2">
    <citation type="submission" date="2015-03" db="EMBL/GenBank/DDBJ databases">
        <authorList>
            <consortium name="Pathogen Informatics"/>
        </authorList>
    </citation>
    <scope>NUCLEOTIDE SEQUENCE [LARGE SCALE GENOMIC DNA]</scope>
    <source>
        <strain evidence="2 5">C09601061</strain>
        <strain evidence="1 6">H09601792</strain>
        <strain evidence="4">N09902308</strain>
    </source>
</reference>
<evidence type="ECO:0000313" key="1">
    <source>
        <dbReference type="EMBL" id="CFE69244.1"/>
    </source>
</evidence>
<dbReference type="EMBL" id="CGCX01000216">
    <property type="protein sequence ID" value="CFR70119.1"/>
    <property type="molecule type" value="Genomic_DNA"/>
</dbReference>
<gene>
    <name evidence="2" type="ORF">ERS007657_00845</name>
    <name evidence="1" type="ORF">ERS007688_03531</name>
    <name evidence="3" type="ORF">ERS007739_00831</name>
</gene>
<name>A0A654TXG4_MYCTX</name>
<organism evidence="2 5">
    <name type="scientific">Mycobacterium tuberculosis</name>
    <dbReference type="NCBI Taxonomy" id="1773"/>
    <lineage>
        <taxon>Bacteria</taxon>
        <taxon>Bacillati</taxon>
        <taxon>Actinomycetota</taxon>
        <taxon>Actinomycetes</taxon>
        <taxon>Mycobacteriales</taxon>
        <taxon>Mycobacteriaceae</taxon>
        <taxon>Mycobacterium</taxon>
        <taxon>Mycobacterium tuberculosis complex</taxon>
    </lineage>
</organism>
<dbReference type="AlphaFoldDB" id="A0A654TXG4"/>
<evidence type="ECO:0000313" key="4">
    <source>
        <dbReference type="Proteomes" id="UP000039021"/>
    </source>
</evidence>
<evidence type="ECO:0000313" key="3">
    <source>
        <dbReference type="EMBL" id="COX18958.1"/>
    </source>
</evidence>
<evidence type="ECO:0000313" key="2">
    <source>
        <dbReference type="EMBL" id="CFR70119.1"/>
    </source>
</evidence>
<dbReference type="EMBL" id="CSBK01000273">
    <property type="protein sequence ID" value="COX18958.1"/>
    <property type="molecule type" value="Genomic_DNA"/>
</dbReference>
<evidence type="ECO:0000313" key="5">
    <source>
        <dbReference type="Proteomes" id="UP000046680"/>
    </source>
</evidence>
<sequence>MRHVVIGTRNPLGHSVVLVSSGIQVQRPQAFGIGLLGHQAAPHVGVVHDCDPRRRLIRHLGQIRALHPLLGEGECVEIARRQCAGGLNSDGHASMLNHREHLRNPVVHAADQIANGGHVGTAERQFACRRGL</sequence>
<dbReference type="EMBL" id="CFOH01000783">
    <property type="protein sequence ID" value="CFE69244.1"/>
    <property type="molecule type" value="Genomic_DNA"/>
</dbReference>
<evidence type="ECO:0000313" key="6">
    <source>
        <dbReference type="Proteomes" id="UP000046947"/>
    </source>
</evidence>
<dbReference type="Proteomes" id="UP000039021">
    <property type="component" value="Unassembled WGS sequence"/>
</dbReference>